<dbReference type="Proteomes" id="UP000317378">
    <property type="component" value="Unassembled WGS sequence"/>
</dbReference>
<accession>A0A505D7S9</accession>
<evidence type="ECO:0000313" key="3">
    <source>
        <dbReference type="Proteomes" id="UP000317378"/>
    </source>
</evidence>
<protein>
    <recommendedName>
        <fullName evidence="4">Nuclear transport factor 2 family protein</fullName>
    </recommendedName>
</protein>
<reference evidence="2 3" key="1">
    <citation type="submission" date="2019-06" db="EMBL/GenBank/DDBJ databases">
        <title>Streptomyces sporangiiformans sp. nov., a novel actinomycete isolated from soil in Mount Song.</title>
        <authorList>
            <person name="Han L."/>
        </authorList>
    </citation>
    <scope>NUCLEOTIDE SEQUENCE [LARGE SCALE GENOMIC DNA]</scope>
    <source>
        <strain evidence="2 3">NEAU-SSA 1</strain>
    </source>
</reference>
<name>A0A505D7S9_9ACTN</name>
<comment type="caution">
    <text evidence="2">The sequence shown here is derived from an EMBL/GenBank/DDBJ whole genome shotgun (WGS) entry which is preliminary data.</text>
</comment>
<organism evidence="2 3">
    <name type="scientific">Streptomyces sporangiiformans</name>
    <dbReference type="NCBI Taxonomy" id="2315329"/>
    <lineage>
        <taxon>Bacteria</taxon>
        <taxon>Bacillati</taxon>
        <taxon>Actinomycetota</taxon>
        <taxon>Actinomycetes</taxon>
        <taxon>Kitasatosporales</taxon>
        <taxon>Streptomycetaceae</taxon>
        <taxon>Streptomyces</taxon>
    </lineage>
</organism>
<dbReference type="EMBL" id="VCHX02000167">
    <property type="protein sequence ID" value="TPQ18907.1"/>
    <property type="molecule type" value="Genomic_DNA"/>
</dbReference>
<gene>
    <name evidence="2" type="ORF">FGD71_028520</name>
</gene>
<dbReference type="RefSeq" id="WP_119103414.1">
    <property type="nucleotide sequence ID" value="NZ_QXMJ01000167.1"/>
</dbReference>
<dbReference type="PROSITE" id="PS51257">
    <property type="entry name" value="PROKAR_LIPOPROTEIN"/>
    <property type="match status" value="1"/>
</dbReference>
<keyword evidence="1" id="KW-0732">Signal</keyword>
<sequence length="173" mass="18454">MSWTRGLLTVLAVCALLAALPAGLTGCDSGGAGEGDGVNPSPVGKVLEDTDEEGRHYREIDKKRAPEVAIEVQPDADDGWDVRVTVREFRFSPAGTKEGAVEGRGYALLRLDGRGIAVLRDPVHHLVGSLVTRGTHQVTARLYADDDTVWAVDGEPVESTADITASEPGPRRR</sequence>
<feature type="chain" id="PRO_5039555080" description="Nuclear transport factor 2 family protein" evidence="1">
    <location>
        <begin position="25"/>
        <end position="173"/>
    </location>
</feature>
<proteinExistence type="predicted"/>
<keyword evidence="3" id="KW-1185">Reference proteome</keyword>
<evidence type="ECO:0000256" key="1">
    <source>
        <dbReference type="SAM" id="SignalP"/>
    </source>
</evidence>
<evidence type="ECO:0008006" key="4">
    <source>
        <dbReference type="Google" id="ProtNLM"/>
    </source>
</evidence>
<dbReference type="OrthoDB" id="6717945at2"/>
<evidence type="ECO:0000313" key="2">
    <source>
        <dbReference type="EMBL" id="TPQ18907.1"/>
    </source>
</evidence>
<feature type="signal peptide" evidence="1">
    <location>
        <begin position="1"/>
        <end position="24"/>
    </location>
</feature>
<dbReference type="AlphaFoldDB" id="A0A505D7S9"/>